<dbReference type="EMBL" id="JACMSC010000008">
    <property type="protein sequence ID" value="KAG6511045.1"/>
    <property type="molecule type" value="Genomic_DNA"/>
</dbReference>
<evidence type="ECO:0000313" key="2">
    <source>
        <dbReference type="EMBL" id="KAG6511045.1"/>
    </source>
</evidence>
<comment type="caution">
    <text evidence="2">The sequence shown here is derived from an EMBL/GenBank/DDBJ whole genome shotgun (WGS) entry which is preliminary data.</text>
</comment>
<dbReference type="GO" id="GO:0003723">
    <property type="term" value="F:RNA binding"/>
    <property type="evidence" value="ECO:0007669"/>
    <property type="project" value="InterPro"/>
</dbReference>
<dbReference type="PANTHER" id="PTHR21600">
    <property type="entry name" value="MITOCHONDRIAL RNA PSEUDOURIDINE SYNTHASE"/>
    <property type="match status" value="1"/>
</dbReference>
<dbReference type="Pfam" id="PF00849">
    <property type="entry name" value="PseudoU_synth_2"/>
    <property type="match status" value="1"/>
</dbReference>
<proteinExistence type="predicted"/>
<dbReference type="InterPro" id="IPR006145">
    <property type="entry name" value="PsdUridine_synth_RsuA/RluA"/>
</dbReference>
<dbReference type="InterPro" id="IPR020103">
    <property type="entry name" value="PsdUridine_synth_cat_dom_sf"/>
</dbReference>
<gene>
    <name evidence="2" type="ORF">ZIOFF_029094</name>
</gene>
<dbReference type="GO" id="GO:0009982">
    <property type="term" value="F:pseudouridine synthase activity"/>
    <property type="evidence" value="ECO:0007669"/>
    <property type="project" value="InterPro"/>
</dbReference>
<evidence type="ECO:0000259" key="1">
    <source>
        <dbReference type="Pfam" id="PF00849"/>
    </source>
</evidence>
<dbReference type="Gene3D" id="3.30.2350.10">
    <property type="entry name" value="Pseudouridine synthase"/>
    <property type="match status" value="1"/>
</dbReference>
<reference evidence="2 3" key="1">
    <citation type="submission" date="2020-08" db="EMBL/GenBank/DDBJ databases">
        <title>Plant Genome Project.</title>
        <authorList>
            <person name="Zhang R.-G."/>
        </authorList>
    </citation>
    <scope>NUCLEOTIDE SEQUENCE [LARGE SCALE GENOMIC DNA]</scope>
    <source>
        <tissue evidence="2">Rhizome</tissue>
    </source>
</reference>
<sequence length="551" mass="62002">MINGYDLFQNRIHRVAVGLTLLSASMLRRRRLPLRRVIFESVRWLSRVAPPAPVKAEPIIRVSNNIARLGEPKRAPKPRQLLSLPPFPYSGTEPLPGRKKSAGSCGKQRRVTAISWVKHYFADIEQEAIQMHFNKGLVNQYLVCGIKYVQYFCHLSLQISKGGKISPLLFVDIHLSYLIITCVSMQIKHDHVMESGVRIHLPVSVGETKITKRYSTIPTATLNPNADEIEYMKRLVIHKASFLFLFDSAIFVLNKPPKVPVNGNLPVHNSMDILAAAALSNGSDQGPKLVHRLDRESSGLLLMGRTKESFTRLHWLFTNVNLAKSSSEVFKDRLCLCKIWNNACEATTQRYWALVIGTPKEKEGVISAPLTKGTVVLNDGKGERVILAHPSGIDGSQEATTEYRVMGPTINGCSWIELCPLTSRKHQLRVHCAEALGTPIVGDYKYGWFVQQRWKQMPRQDFEPCSGEPYKLRRPEGLAVQKGSVLSKVPLLHLHCREMVIPNISKFLGSSGEWLDESNEWAASQPDLLRFVASMPSHMKISWNLMSSYLV</sequence>
<dbReference type="CDD" id="cd02869">
    <property type="entry name" value="PseudoU_synth_RluA_like"/>
    <property type="match status" value="1"/>
</dbReference>
<dbReference type="SUPFAM" id="SSF55120">
    <property type="entry name" value="Pseudouridine synthase"/>
    <property type="match status" value="1"/>
</dbReference>
<organism evidence="2 3">
    <name type="scientific">Zingiber officinale</name>
    <name type="common">Ginger</name>
    <name type="synonym">Amomum zingiber</name>
    <dbReference type="NCBI Taxonomy" id="94328"/>
    <lineage>
        <taxon>Eukaryota</taxon>
        <taxon>Viridiplantae</taxon>
        <taxon>Streptophyta</taxon>
        <taxon>Embryophyta</taxon>
        <taxon>Tracheophyta</taxon>
        <taxon>Spermatophyta</taxon>
        <taxon>Magnoliopsida</taxon>
        <taxon>Liliopsida</taxon>
        <taxon>Zingiberales</taxon>
        <taxon>Zingiberaceae</taxon>
        <taxon>Zingiber</taxon>
    </lineage>
</organism>
<dbReference type="Proteomes" id="UP000734854">
    <property type="component" value="Unassembled WGS sequence"/>
</dbReference>
<dbReference type="AlphaFoldDB" id="A0A8J5L3Y8"/>
<dbReference type="InterPro" id="IPR050188">
    <property type="entry name" value="RluA_PseudoU_synthase"/>
</dbReference>
<dbReference type="PANTHER" id="PTHR21600:SF53">
    <property type="entry name" value="RNA PSEUDOURIDINE SYNTHASE 3, MITOCHONDRIAL"/>
    <property type="match status" value="1"/>
</dbReference>
<name>A0A8J5L3Y8_ZINOF</name>
<accession>A0A8J5L3Y8</accession>
<protein>
    <recommendedName>
        <fullName evidence="1">Pseudouridine synthase RsuA/RluA-like domain-containing protein</fullName>
    </recommendedName>
</protein>
<dbReference type="GO" id="GO:0000455">
    <property type="term" value="P:enzyme-directed rRNA pseudouridine synthesis"/>
    <property type="evidence" value="ECO:0007669"/>
    <property type="project" value="TreeGrafter"/>
</dbReference>
<keyword evidence="3" id="KW-1185">Reference proteome</keyword>
<feature type="domain" description="Pseudouridine synthase RsuA/RluA-like" evidence="1">
    <location>
        <begin position="250"/>
        <end position="433"/>
    </location>
</feature>
<evidence type="ECO:0000313" key="3">
    <source>
        <dbReference type="Proteomes" id="UP000734854"/>
    </source>
</evidence>